<evidence type="ECO:0000313" key="2">
    <source>
        <dbReference type="EMBL" id="SUZ48281.1"/>
    </source>
</evidence>
<dbReference type="Pfam" id="PF03308">
    <property type="entry name" value="MeaB"/>
    <property type="match status" value="1"/>
</dbReference>
<gene>
    <name evidence="2" type="ORF">METZ01_LOCUS1135</name>
</gene>
<dbReference type="EMBL" id="UINC01000060">
    <property type="protein sequence ID" value="SUZ48281.1"/>
    <property type="molecule type" value="Genomic_DNA"/>
</dbReference>
<dbReference type="AlphaFoldDB" id="A0A381N133"/>
<proteinExistence type="predicted"/>
<dbReference type="InterPro" id="IPR027417">
    <property type="entry name" value="P-loop_NTPase"/>
</dbReference>
<name>A0A381N133_9ZZZZ</name>
<evidence type="ECO:0008006" key="3">
    <source>
        <dbReference type="Google" id="ProtNLM"/>
    </source>
</evidence>
<evidence type="ECO:0000256" key="1">
    <source>
        <dbReference type="SAM" id="MobiDB-lite"/>
    </source>
</evidence>
<sequence length="210" mass="23237">MNVLEEVDGYQITQWGLDCYRHLDPGAPQDFRQLAALLVDYWIDMDFRRIGIGGGQGAGKSTLCRLIASAFAYAGEKVAILGIDDFYLPANERVRLANEVHPLMATRGPPGTHEIEALLKTIDVLTDGGSAEIPVFDKARDERVGSRRIDGAVNRVVVEGWCVGASPMLGAPEDAPINELERDHDPKGDWRRSINDGLETTYRDLVNRFD</sequence>
<dbReference type="SUPFAM" id="SSF52540">
    <property type="entry name" value="P-loop containing nucleoside triphosphate hydrolases"/>
    <property type="match status" value="1"/>
</dbReference>
<organism evidence="2">
    <name type="scientific">marine metagenome</name>
    <dbReference type="NCBI Taxonomy" id="408172"/>
    <lineage>
        <taxon>unclassified sequences</taxon>
        <taxon>metagenomes</taxon>
        <taxon>ecological metagenomes</taxon>
    </lineage>
</organism>
<dbReference type="Gene3D" id="3.40.50.300">
    <property type="entry name" value="P-loop containing nucleotide triphosphate hydrolases"/>
    <property type="match status" value="1"/>
</dbReference>
<reference evidence="2" key="1">
    <citation type="submission" date="2018-05" db="EMBL/GenBank/DDBJ databases">
        <authorList>
            <person name="Lanie J.A."/>
            <person name="Ng W.-L."/>
            <person name="Kazmierczak K.M."/>
            <person name="Andrzejewski T.M."/>
            <person name="Davidsen T.M."/>
            <person name="Wayne K.J."/>
            <person name="Tettelin H."/>
            <person name="Glass J.I."/>
            <person name="Rusch D."/>
            <person name="Podicherti R."/>
            <person name="Tsui H.-C.T."/>
            <person name="Winkler M.E."/>
        </authorList>
    </citation>
    <scope>NUCLEOTIDE SEQUENCE</scope>
</reference>
<accession>A0A381N133</accession>
<feature type="non-terminal residue" evidence="2">
    <location>
        <position position="210"/>
    </location>
</feature>
<feature type="compositionally biased region" description="Basic and acidic residues" evidence="1">
    <location>
        <begin position="179"/>
        <end position="192"/>
    </location>
</feature>
<feature type="region of interest" description="Disordered" evidence="1">
    <location>
        <begin position="172"/>
        <end position="192"/>
    </location>
</feature>
<protein>
    <recommendedName>
        <fullName evidence="3">Phosphoribulokinase/uridine kinase domain-containing protein</fullName>
    </recommendedName>
</protein>